<gene>
    <name evidence="2" type="ORF">SI8410_15019319</name>
</gene>
<dbReference type="EMBL" id="LR746278">
    <property type="protein sequence ID" value="CAA7408641.1"/>
    <property type="molecule type" value="Genomic_DNA"/>
</dbReference>
<proteinExistence type="predicted"/>
<dbReference type="PANTHER" id="PTHR34222:SF37">
    <property type="entry name" value="RETROTRANSPOSON GAG DOMAIN-CONTAINING PROTEIN"/>
    <property type="match status" value="1"/>
</dbReference>
<dbReference type="PANTHER" id="PTHR34222">
    <property type="entry name" value="GAG_PRE-INTEGRS DOMAIN-CONTAINING PROTEIN"/>
    <property type="match status" value="1"/>
</dbReference>
<dbReference type="Proteomes" id="UP000663760">
    <property type="component" value="Chromosome 15"/>
</dbReference>
<reference evidence="2" key="1">
    <citation type="submission" date="2020-02" db="EMBL/GenBank/DDBJ databases">
        <authorList>
            <person name="Scholz U."/>
            <person name="Mascher M."/>
            <person name="Fiebig A."/>
        </authorList>
    </citation>
    <scope>NUCLEOTIDE SEQUENCE</scope>
</reference>
<organism evidence="2 3">
    <name type="scientific">Spirodela intermedia</name>
    <name type="common">Intermediate duckweed</name>
    <dbReference type="NCBI Taxonomy" id="51605"/>
    <lineage>
        <taxon>Eukaryota</taxon>
        <taxon>Viridiplantae</taxon>
        <taxon>Streptophyta</taxon>
        <taxon>Embryophyta</taxon>
        <taxon>Tracheophyta</taxon>
        <taxon>Spermatophyta</taxon>
        <taxon>Magnoliopsida</taxon>
        <taxon>Liliopsida</taxon>
        <taxon>Araceae</taxon>
        <taxon>Lemnoideae</taxon>
        <taxon>Spirodela</taxon>
    </lineage>
</organism>
<feature type="region of interest" description="Disordered" evidence="1">
    <location>
        <begin position="150"/>
        <end position="172"/>
    </location>
</feature>
<evidence type="ECO:0000256" key="1">
    <source>
        <dbReference type="SAM" id="MobiDB-lite"/>
    </source>
</evidence>
<evidence type="ECO:0000313" key="2">
    <source>
        <dbReference type="EMBL" id="CAA7408641.1"/>
    </source>
</evidence>
<sequence>METKVKIDHYRPINNLDTQERNYVIKDRLYKFLMGLNLEYETNIEEAIALTRQEENTINLRNNLKIENVAFNTLKGKDTYVLKKGDSEVPFIKGDPKTDPKAHLFYTYCRKNRHTRKTCWKVHGKPPNYGKLHLANAQNEDGVEPMIYGGVSQDGSTSSEPLEIEKLREEIE</sequence>
<feature type="compositionally biased region" description="Basic and acidic residues" evidence="1">
    <location>
        <begin position="163"/>
        <end position="172"/>
    </location>
</feature>
<accession>A0A7I8LF33</accession>
<keyword evidence="3" id="KW-1185">Reference proteome</keyword>
<name>A0A7I8LF33_SPIIN</name>
<dbReference type="AlphaFoldDB" id="A0A7I8LF33"/>
<protein>
    <submittedName>
        <fullName evidence="2">Uncharacterized protein</fullName>
    </submittedName>
</protein>
<dbReference type="OrthoDB" id="1750575at2759"/>
<evidence type="ECO:0000313" key="3">
    <source>
        <dbReference type="Proteomes" id="UP000663760"/>
    </source>
</evidence>